<dbReference type="AlphaFoldDB" id="A0AAE1Z4L8"/>
<comment type="caution">
    <text evidence="1">The sequence shown here is derived from an EMBL/GenBank/DDBJ whole genome shotgun (WGS) entry which is preliminary data.</text>
</comment>
<evidence type="ECO:0000313" key="2">
    <source>
        <dbReference type="Proteomes" id="UP001293254"/>
    </source>
</evidence>
<reference evidence="1" key="2">
    <citation type="journal article" date="2024" name="Plant">
        <title>Genomic evolution and insights into agronomic trait innovations of Sesamum species.</title>
        <authorList>
            <person name="Miao H."/>
            <person name="Wang L."/>
            <person name="Qu L."/>
            <person name="Liu H."/>
            <person name="Sun Y."/>
            <person name="Le M."/>
            <person name="Wang Q."/>
            <person name="Wei S."/>
            <person name="Zheng Y."/>
            <person name="Lin W."/>
            <person name="Duan Y."/>
            <person name="Cao H."/>
            <person name="Xiong S."/>
            <person name="Wang X."/>
            <person name="Wei L."/>
            <person name="Li C."/>
            <person name="Ma Q."/>
            <person name="Ju M."/>
            <person name="Zhao R."/>
            <person name="Li G."/>
            <person name="Mu C."/>
            <person name="Tian Q."/>
            <person name="Mei H."/>
            <person name="Zhang T."/>
            <person name="Gao T."/>
            <person name="Zhang H."/>
        </authorList>
    </citation>
    <scope>NUCLEOTIDE SEQUENCE</scope>
    <source>
        <strain evidence="1">3651</strain>
    </source>
</reference>
<proteinExistence type="predicted"/>
<sequence length="171" mass="19048">MTQQATWTNSDTPQSPPQQPNVIIINLQTQDNTCTSSSLLLQLPNSSFLPSISTDTPVKIGFASQSQQQPPCITTTSSLISESLILSHPQRRIQSRIPLAFRPTFAFKSTTTAQSPSPFRICTNPTNNKHRNQMIPLGSNEFLFQPFHSTPHLFLSPCTPQKTIIELSQER</sequence>
<accession>A0AAE1Z4L8</accession>
<organism evidence="1 2">
    <name type="scientific">Sesamum alatum</name>
    <dbReference type="NCBI Taxonomy" id="300844"/>
    <lineage>
        <taxon>Eukaryota</taxon>
        <taxon>Viridiplantae</taxon>
        <taxon>Streptophyta</taxon>
        <taxon>Embryophyta</taxon>
        <taxon>Tracheophyta</taxon>
        <taxon>Spermatophyta</taxon>
        <taxon>Magnoliopsida</taxon>
        <taxon>eudicotyledons</taxon>
        <taxon>Gunneridae</taxon>
        <taxon>Pentapetalae</taxon>
        <taxon>asterids</taxon>
        <taxon>lamiids</taxon>
        <taxon>Lamiales</taxon>
        <taxon>Pedaliaceae</taxon>
        <taxon>Sesamum</taxon>
    </lineage>
</organism>
<evidence type="ECO:0000313" key="1">
    <source>
        <dbReference type="EMBL" id="KAK4441821.1"/>
    </source>
</evidence>
<dbReference type="EMBL" id="JACGWO010000001">
    <property type="protein sequence ID" value="KAK4441821.1"/>
    <property type="molecule type" value="Genomic_DNA"/>
</dbReference>
<keyword evidence="2" id="KW-1185">Reference proteome</keyword>
<gene>
    <name evidence="1" type="ORF">Salat_0517000</name>
</gene>
<protein>
    <submittedName>
        <fullName evidence="1">Uncharacterized protein</fullName>
    </submittedName>
</protein>
<dbReference type="Proteomes" id="UP001293254">
    <property type="component" value="Unassembled WGS sequence"/>
</dbReference>
<reference evidence="1" key="1">
    <citation type="submission" date="2020-06" db="EMBL/GenBank/DDBJ databases">
        <authorList>
            <person name="Li T."/>
            <person name="Hu X."/>
            <person name="Zhang T."/>
            <person name="Song X."/>
            <person name="Zhang H."/>
            <person name="Dai N."/>
            <person name="Sheng W."/>
            <person name="Hou X."/>
            <person name="Wei L."/>
        </authorList>
    </citation>
    <scope>NUCLEOTIDE SEQUENCE</scope>
    <source>
        <strain evidence="1">3651</strain>
        <tissue evidence="1">Leaf</tissue>
    </source>
</reference>
<name>A0AAE1Z4L8_9LAMI</name>